<evidence type="ECO:0000313" key="2">
    <source>
        <dbReference type="EMBL" id="ORZ31173.1"/>
    </source>
</evidence>
<keyword evidence="3" id="KW-1185">Reference proteome</keyword>
<name>A0A1Y2HBW0_9FUNG</name>
<feature type="region of interest" description="Disordered" evidence="1">
    <location>
        <begin position="43"/>
        <end position="65"/>
    </location>
</feature>
<gene>
    <name evidence="2" type="ORF">BCR44DRAFT_1276925</name>
</gene>
<reference evidence="2 3" key="1">
    <citation type="submission" date="2016-07" db="EMBL/GenBank/DDBJ databases">
        <title>Pervasive Adenine N6-methylation of Active Genes in Fungi.</title>
        <authorList>
            <consortium name="DOE Joint Genome Institute"/>
            <person name="Mondo S.J."/>
            <person name="Dannebaum R.O."/>
            <person name="Kuo R.C."/>
            <person name="Labutti K."/>
            <person name="Haridas S."/>
            <person name="Kuo A."/>
            <person name="Salamov A."/>
            <person name="Ahrendt S.R."/>
            <person name="Lipzen A."/>
            <person name="Sullivan W."/>
            <person name="Andreopoulos W.B."/>
            <person name="Clum A."/>
            <person name="Lindquist E."/>
            <person name="Daum C."/>
            <person name="Ramamoorthy G.K."/>
            <person name="Gryganskyi A."/>
            <person name="Culley D."/>
            <person name="Magnuson J.K."/>
            <person name="James T.Y."/>
            <person name="O'Malley M.A."/>
            <person name="Stajich J.E."/>
            <person name="Spatafora J.W."/>
            <person name="Visel A."/>
            <person name="Grigoriev I.V."/>
        </authorList>
    </citation>
    <scope>NUCLEOTIDE SEQUENCE [LARGE SCALE GENOMIC DNA]</scope>
    <source>
        <strain evidence="2 3">PL171</strain>
    </source>
</reference>
<dbReference type="EMBL" id="MCFL01000065">
    <property type="protein sequence ID" value="ORZ31173.1"/>
    <property type="molecule type" value="Genomic_DNA"/>
</dbReference>
<sequence>MLTKLRALIPAAEFSQLLNAKSGADKTPLYLACPNQASHVASSRPFSTLAPTPPSSARTVDGQPSPPVRAVHVARHGQVRAVVPRHCSTAHAARILSSRSTRFKHTPLAVATLAGNHEVVNTFGVSRIQPGQVAGRVPCRVYWPRPGSSPGFRLLDAHPARRQCGQCRAAACAPGGTAPGIVVARGKCRWRHARGQGRAGVPVRRAHGPGVGGPGGCARCQRGGWRHYVEEEVAVKDLADVQASGDVTDEEEEDQAQAAIRTTTRTPRKRSRCSSRVPRPCRCSPMCTSWACWIASTWASACWCLKLKW</sequence>
<feature type="compositionally biased region" description="Polar residues" evidence="1">
    <location>
        <begin position="43"/>
        <end position="58"/>
    </location>
</feature>
<evidence type="ECO:0000256" key="1">
    <source>
        <dbReference type="SAM" id="MobiDB-lite"/>
    </source>
</evidence>
<comment type="caution">
    <text evidence="2">The sequence shown here is derived from an EMBL/GenBank/DDBJ whole genome shotgun (WGS) entry which is preliminary data.</text>
</comment>
<protein>
    <submittedName>
        <fullName evidence="2">Uncharacterized protein</fullName>
    </submittedName>
</protein>
<dbReference type="AlphaFoldDB" id="A0A1Y2HBW0"/>
<accession>A0A1Y2HBW0</accession>
<proteinExistence type="predicted"/>
<evidence type="ECO:0000313" key="3">
    <source>
        <dbReference type="Proteomes" id="UP000193411"/>
    </source>
</evidence>
<organism evidence="2 3">
    <name type="scientific">Catenaria anguillulae PL171</name>
    <dbReference type="NCBI Taxonomy" id="765915"/>
    <lineage>
        <taxon>Eukaryota</taxon>
        <taxon>Fungi</taxon>
        <taxon>Fungi incertae sedis</taxon>
        <taxon>Blastocladiomycota</taxon>
        <taxon>Blastocladiomycetes</taxon>
        <taxon>Blastocladiales</taxon>
        <taxon>Catenariaceae</taxon>
        <taxon>Catenaria</taxon>
    </lineage>
</organism>
<dbReference type="Proteomes" id="UP000193411">
    <property type="component" value="Unassembled WGS sequence"/>
</dbReference>